<dbReference type="InterPro" id="IPR018535">
    <property type="entry name" value="DUF1996"/>
</dbReference>
<dbReference type="Proteomes" id="UP000749293">
    <property type="component" value="Unassembled WGS sequence"/>
</dbReference>
<gene>
    <name evidence="4" type="ORF">GMORB2_2760</name>
</gene>
<dbReference type="OrthoDB" id="74764at2759"/>
<dbReference type="RefSeq" id="XP_035319408.1">
    <property type="nucleotide sequence ID" value="XM_035464738.1"/>
</dbReference>
<feature type="signal peptide" evidence="2">
    <location>
        <begin position="1"/>
        <end position="20"/>
    </location>
</feature>
<reference evidence="4" key="1">
    <citation type="submission" date="2020-03" db="EMBL/GenBank/DDBJ databases">
        <title>Site-based positive gene gene selection in Geosmithia morbida across the United States reveals a broad range of putative effectors and factors for local host and environmental adapation.</title>
        <authorList>
            <person name="Onufrak A."/>
            <person name="Murdoch R.W."/>
            <person name="Gazis R."/>
            <person name="Huff M."/>
            <person name="Staton M."/>
            <person name="Klingeman W."/>
            <person name="Hadziabdic D."/>
        </authorList>
    </citation>
    <scope>NUCLEOTIDE SEQUENCE</scope>
    <source>
        <strain evidence="4">1262</strain>
    </source>
</reference>
<dbReference type="PANTHER" id="PTHR43662">
    <property type="match status" value="1"/>
</dbReference>
<name>A0A9P4YPI8_9HYPO</name>
<dbReference type="PANTHER" id="PTHR43662:SF7">
    <property type="entry name" value="DUF1996 DOMAIN-CONTAINING PROTEIN"/>
    <property type="match status" value="1"/>
</dbReference>
<feature type="domain" description="DUF1996" evidence="3">
    <location>
        <begin position="36"/>
        <end position="286"/>
    </location>
</feature>
<accession>A0A9P4YPI8</accession>
<feature type="region of interest" description="Disordered" evidence="1">
    <location>
        <begin position="353"/>
        <end position="382"/>
    </location>
</feature>
<sequence length="503" mass="54225">MPVIKSLFAATAGLVVGANAFWRMECPGRSGLGRIDPIISPGEISAHVHAIAGSGAFSMDADTSSLVAGDCTSCRVSQDKSAYWTPAMYFKDASTGKFELVEQVGGMLAYYLLINDNITAYPENFRMVSGNNYRRSYTVGDPNQPDPPKSNWAALGQTNQDDLQQRAIGFNCLNYDLDPEPTLYRHFLPDKAFLDQNCKDGLRLEVMFPSCWDGENVDSEDHQSHVAFPDLIMSGTCPDTHPVQLPAMLFETIWDTHALEGRDGMFVMANGDPTGFGYHGDFLMGWDRDLLQEAVDTCTNESGLIEDCGVFDVVDESTAKECSIQEPATLSFENVLNGLSELPGAVKILFGGSEESDEETASSSEKPSLTYAPGGSPVAETAYSSATSSSSLPGNIFMESASVATTSSSVIAVANVAAVAQPTSSSSSQIAPAPTLAPAVAAEAEPSVSYESTQYITNGDIVSKILWEEEVVWETEFPLSRSRPRPSPLLGEPREYIILEEEV</sequence>
<proteinExistence type="predicted"/>
<evidence type="ECO:0000313" key="5">
    <source>
        <dbReference type="Proteomes" id="UP000749293"/>
    </source>
</evidence>
<evidence type="ECO:0000256" key="1">
    <source>
        <dbReference type="SAM" id="MobiDB-lite"/>
    </source>
</evidence>
<feature type="chain" id="PRO_5040357153" description="DUF1996 domain-containing protein" evidence="2">
    <location>
        <begin position="21"/>
        <end position="503"/>
    </location>
</feature>
<evidence type="ECO:0000256" key="2">
    <source>
        <dbReference type="SAM" id="SignalP"/>
    </source>
</evidence>
<keyword evidence="2" id="KW-0732">Signal</keyword>
<evidence type="ECO:0000313" key="4">
    <source>
        <dbReference type="EMBL" id="KAF4120756.1"/>
    </source>
</evidence>
<dbReference type="EMBL" id="JAANYQ010000015">
    <property type="protein sequence ID" value="KAF4120756.1"/>
    <property type="molecule type" value="Genomic_DNA"/>
</dbReference>
<protein>
    <recommendedName>
        <fullName evidence="3">DUF1996 domain-containing protein</fullName>
    </recommendedName>
</protein>
<dbReference type="Pfam" id="PF09362">
    <property type="entry name" value="DUF1996"/>
    <property type="match status" value="1"/>
</dbReference>
<evidence type="ECO:0000259" key="3">
    <source>
        <dbReference type="Pfam" id="PF09362"/>
    </source>
</evidence>
<dbReference type="GeneID" id="55968990"/>
<dbReference type="AlphaFoldDB" id="A0A9P4YPI8"/>
<organism evidence="4 5">
    <name type="scientific">Geosmithia morbida</name>
    <dbReference type="NCBI Taxonomy" id="1094350"/>
    <lineage>
        <taxon>Eukaryota</taxon>
        <taxon>Fungi</taxon>
        <taxon>Dikarya</taxon>
        <taxon>Ascomycota</taxon>
        <taxon>Pezizomycotina</taxon>
        <taxon>Sordariomycetes</taxon>
        <taxon>Hypocreomycetidae</taxon>
        <taxon>Hypocreales</taxon>
        <taxon>Bionectriaceae</taxon>
        <taxon>Geosmithia</taxon>
    </lineage>
</organism>
<keyword evidence="5" id="KW-1185">Reference proteome</keyword>
<comment type="caution">
    <text evidence="4">The sequence shown here is derived from an EMBL/GenBank/DDBJ whole genome shotgun (WGS) entry which is preliminary data.</text>
</comment>